<sequence>MTNKNTAIPDQNIFWIAYFIIALLTFSSCQKTESRIDRAAVQFTSTIVGQINTKTTGTSWDKNDQIGVYMYRSDQSLVATSLINQIQNHPFMFNGSLFQSSSPVFLPNEKVDFIAYYPYKSLVDFQYPINVSDQSNVAALDLMYASNAKNIDKSNNTIPLIFVRQLSKININLSITNTAALETNQIIVKMPAISIQGGFDLTTGKLDVNSTEKKEVHKKVSVNANKTTRIEFVLLPGEDITGKAIKFIATNGETYTWTAPHNQQLKNLVAGSQYSFNINIDNGKLTGEIGDSQAYLEIPKMSNLSSDEIFIQHFMPDASDSRNYAMLYDKKLKMAYWVAYPLYNSILGSGNRTDAWGYDPAVSTAFQANLFKGFQPTGYDRGHQLPSADRNFNIAQNKTTFYFTNMTAQVSRLNQGIWANLETKVRTWTAQCDTMYVVTGAIPKTSTDNSLDFAQDNDGKDIAKPKYYFKALAMKKGNEYYTIGYKIDNVIPPAGSTFENYRLTVSELEKITGFTFFPDLNDTQKGNINTSIWNY</sequence>
<keyword evidence="1" id="KW-0540">Nuclease</keyword>
<accession>A0ACD5BWN5</accession>
<proteinExistence type="predicted"/>
<dbReference type="Proteomes" id="UP001485301">
    <property type="component" value="Chromosome"/>
</dbReference>
<keyword evidence="1" id="KW-0378">Hydrolase</keyword>
<keyword evidence="1" id="KW-0255">Endonuclease</keyword>
<gene>
    <name evidence="1" type="ORF">AACH28_14320</name>
</gene>
<reference evidence="1" key="1">
    <citation type="submission" date="2024-04" db="EMBL/GenBank/DDBJ databases">
        <title>Complete genome sequence of Sphingobacterium thalpophiium BAA-1094.</title>
        <authorList>
            <person name="Adaikpoh B.I."/>
        </authorList>
    </citation>
    <scope>NUCLEOTIDE SEQUENCE</scope>
    <source>
        <strain evidence="1">BAA-1094</strain>
    </source>
</reference>
<keyword evidence="2" id="KW-1185">Reference proteome</keyword>
<dbReference type="EMBL" id="CP151087">
    <property type="protein sequence ID" value="WZN53832.1"/>
    <property type="molecule type" value="Genomic_DNA"/>
</dbReference>
<evidence type="ECO:0000313" key="1">
    <source>
        <dbReference type="EMBL" id="WZN53832.1"/>
    </source>
</evidence>
<evidence type="ECO:0000313" key="2">
    <source>
        <dbReference type="Proteomes" id="UP001485301"/>
    </source>
</evidence>
<name>A0ACD5BWN5_9SPHI</name>
<protein>
    <submittedName>
        <fullName evidence="1">DNA/RNA non-specific endonuclease</fullName>
    </submittedName>
</protein>
<organism evidence="1 2">
    <name type="scientific">Sphingobacterium thalpophilum</name>
    <dbReference type="NCBI Taxonomy" id="259"/>
    <lineage>
        <taxon>Bacteria</taxon>
        <taxon>Pseudomonadati</taxon>
        <taxon>Bacteroidota</taxon>
        <taxon>Sphingobacteriia</taxon>
        <taxon>Sphingobacteriales</taxon>
        <taxon>Sphingobacteriaceae</taxon>
        <taxon>Sphingobacterium</taxon>
    </lineage>
</organism>